<comment type="subcellular location">
    <subcellularLocation>
        <location evidence="1">Membrane</location>
        <topology evidence="1">Multi-pass membrane protein</topology>
    </subcellularLocation>
</comment>
<gene>
    <name evidence="7" type="ORF">A3A79_02335</name>
</gene>
<feature type="transmembrane region" description="Helical" evidence="5">
    <location>
        <begin position="297"/>
        <end position="314"/>
    </location>
</feature>
<sequence>MPAESFTLHAGLLLGFGLVLAGSAELVIRAASSLAHKARITNFAVGFLLLGLITSTPELFVAGQAVIDGVPQLSVGNLLGGSILLLSLVIGASAIILGRIKLDRGLDSREIMASSAVVAAPIVVLFDGRLTRLEGIALVALYVIHAFFMKNGDGKKKKSIHLPLRTVSQTIIMLVIGFIGMALASKVMIESAQVLTEALHIQSFVFGLLLLSFGTNLPEFSLAFQGAVLRRESIAFGDFLGSAAANTLILGLLGVFAPFHIIGQNRLLFSLLLLVVISAYFVWALSSRRDITRKEGFGLLALYAAFVAFELFSSV</sequence>
<protein>
    <recommendedName>
        <fullName evidence="6">Sodium/calcium exchanger membrane region domain-containing protein</fullName>
    </recommendedName>
</protein>
<dbReference type="EMBL" id="MFJV01000001">
    <property type="protein sequence ID" value="OGG24012.1"/>
    <property type="molecule type" value="Genomic_DNA"/>
</dbReference>
<organism evidence="7 8">
    <name type="scientific">Candidatus Gottesmanbacteria bacterium RIFCSPLOWO2_01_FULL_43_11b</name>
    <dbReference type="NCBI Taxonomy" id="1798392"/>
    <lineage>
        <taxon>Bacteria</taxon>
        <taxon>Candidatus Gottesmaniibacteriota</taxon>
    </lineage>
</organism>
<dbReference type="Pfam" id="PF01699">
    <property type="entry name" value="Na_Ca_ex"/>
    <property type="match status" value="2"/>
</dbReference>
<reference evidence="7 8" key="1">
    <citation type="journal article" date="2016" name="Nat. Commun.">
        <title>Thousands of microbial genomes shed light on interconnected biogeochemical processes in an aquifer system.</title>
        <authorList>
            <person name="Anantharaman K."/>
            <person name="Brown C.T."/>
            <person name="Hug L.A."/>
            <person name="Sharon I."/>
            <person name="Castelle C.J."/>
            <person name="Probst A.J."/>
            <person name="Thomas B.C."/>
            <person name="Singh A."/>
            <person name="Wilkins M.J."/>
            <person name="Karaoz U."/>
            <person name="Brodie E.L."/>
            <person name="Williams K.H."/>
            <person name="Hubbard S.S."/>
            <person name="Banfield J.F."/>
        </authorList>
    </citation>
    <scope>NUCLEOTIDE SEQUENCE [LARGE SCALE GENOMIC DNA]</scope>
</reference>
<dbReference type="InterPro" id="IPR004481">
    <property type="entry name" value="K/Na/Ca-exchanger"/>
</dbReference>
<evidence type="ECO:0000313" key="7">
    <source>
        <dbReference type="EMBL" id="OGG24012.1"/>
    </source>
</evidence>
<accession>A0A1F6AHR7</accession>
<evidence type="ECO:0000256" key="3">
    <source>
        <dbReference type="ARBA" id="ARBA00022989"/>
    </source>
</evidence>
<dbReference type="AlphaFoldDB" id="A0A1F6AHR7"/>
<feature type="transmembrane region" description="Helical" evidence="5">
    <location>
        <begin position="132"/>
        <end position="149"/>
    </location>
</feature>
<keyword evidence="3 5" id="KW-1133">Transmembrane helix</keyword>
<feature type="transmembrane region" description="Helical" evidence="5">
    <location>
        <begin position="170"/>
        <end position="189"/>
    </location>
</feature>
<feature type="transmembrane region" description="Helical" evidence="5">
    <location>
        <begin position="239"/>
        <end position="261"/>
    </location>
</feature>
<evidence type="ECO:0000256" key="5">
    <source>
        <dbReference type="SAM" id="Phobius"/>
    </source>
</evidence>
<keyword evidence="2 5" id="KW-0812">Transmembrane</keyword>
<evidence type="ECO:0000256" key="4">
    <source>
        <dbReference type="ARBA" id="ARBA00023136"/>
    </source>
</evidence>
<dbReference type="GO" id="GO:0008273">
    <property type="term" value="F:calcium, potassium:sodium antiporter activity"/>
    <property type="evidence" value="ECO:0007669"/>
    <property type="project" value="TreeGrafter"/>
</dbReference>
<dbReference type="Gene3D" id="1.20.1420.30">
    <property type="entry name" value="NCX, central ion-binding region"/>
    <property type="match status" value="1"/>
</dbReference>
<dbReference type="STRING" id="1798392.A3A79_02335"/>
<evidence type="ECO:0000313" key="8">
    <source>
        <dbReference type="Proteomes" id="UP000178759"/>
    </source>
</evidence>
<feature type="transmembrane region" description="Helical" evidence="5">
    <location>
        <begin position="201"/>
        <end position="218"/>
    </location>
</feature>
<evidence type="ECO:0000259" key="6">
    <source>
        <dbReference type="Pfam" id="PF01699"/>
    </source>
</evidence>
<keyword evidence="4 5" id="KW-0472">Membrane</keyword>
<name>A0A1F6AHR7_9BACT</name>
<feature type="domain" description="Sodium/calcium exchanger membrane region" evidence="6">
    <location>
        <begin position="171"/>
        <end position="310"/>
    </location>
</feature>
<dbReference type="InterPro" id="IPR004837">
    <property type="entry name" value="NaCa_Exmemb"/>
</dbReference>
<evidence type="ECO:0000256" key="1">
    <source>
        <dbReference type="ARBA" id="ARBA00004141"/>
    </source>
</evidence>
<feature type="transmembrane region" description="Helical" evidence="5">
    <location>
        <begin position="40"/>
        <end position="67"/>
    </location>
</feature>
<dbReference type="InterPro" id="IPR044880">
    <property type="entry name" value="NCX_ion-bd_dom_sf"/>
</dbReference>
<feature type="domain" description="Sodium/calcium exchanger membrane region" evidence="6">
    <location>
        <begin position="10"/>
        <end position="148"/>
    </location>
</feature>
<evidence type="ECO:0000256" key="2">
    <source>
        <dbReference type="ARBA" id="ARBA00022692"/>
    </source>
</evidence>
<comment type="caution">
    <text evidence="7">The sequence shown here is derived from an EMBL/GenBank/DDBJ whole genome shotgun (WGS) entry which is preliminary data.</text>
</comment>
<dbReference type="GO" id="GO:0005886">
    <property type="term" value="C:plasma membrane"/>
    <property type="evidence" value="ECO:0007669"/>
    <property type="project" value="TreeGrafter"/>
</dbReference>
<dbReference type="PANTHER" id="PTHR10846:SF8">
    <property type="entry name" value="INNER MEMBRANE PROTEIN YRBG"/>
    <property type="match status" value="1"/>
</dbReference>
<dbReference type="GO" id="GO:0006874">
    <property type="term" value="P:intracellular calcium ion homeostasis"/>
    <property type="evidence" value="ECO:0007669"/>
    <property type="project" value="TreeGrafter"/>
</dbReference>
<feature type="transmembrane region" description="Helical" evidence="5">
    <location>
        <begin position="6"/>
        <end position="28"/>
    </location>
</feature>
<feature type="transmembrane region" description="Helical" evidence="5">
    <location>
        <begin position="110"/>
        <end position="126"/>
    </location>
</feature>
<dbReference type="PANTHER" id="PTHR10846">
    <property type="entry name" value="SODIUM/POTASSIUM/CALCIUM EXCHANGER"/>
    <property type="match status" value="1"/>
</dbReference>
<dbReference type="GO" id="GO:0005262">
    <property type="term" value="F:calcium channel activity"/>
    <property type="evidence" value="ECO:0007669"/>
    <property type="project" value="TreeGrafter"/>
</dbReference>
<feature type="transmembrane region" description="Helical" evidence="5">
    <location>
        <begin position="267"/>
        <end position="285"/>
    </location>
</feature>
<proteinExistence type="predicted"/>
<feature type="transmembrane region" description="Helical" evidence="5">
    <location>
        <begin position="79"/>
        <end position="98"/>
    </location>
</feature>
<dbReference type="Proteomes" id="UP000178759">
    <property type="component" value="Unassembled WGS sequence"/>
</dbReference>